<evidence type="ECO:0000313" key="1">
    <source>
        <dbReference type="EMBL" id="WQD78269.1"/>
    </source>
</evidence>
<keyword evidence="2" id="KW-1185">Reference proteome</keyword>
<protein>
    <submittedName>
        <fullName evidence="1">Uncharacterized protein</fullName>
    </submittedName>
</protein>
<dbReference type="EMBL" id="CP139965">
    <property type="protein sequence ID" value="WQD78269.1"/>
    <property type="molecule type" value="Genomic_DNA"/>
</dbReference>
<dbReference type="Proteomes" id="UP001325479">
    <property type="component" value="Chromosome"/>
</dbReference>
<sequence>MALDTNQVQAIADVLRTAPTLFDAAASWRERYPAVRTLRVAAADMRDETPALECGTRRAYFAMSNGMCVSVTREAAEANMVIFAEDGAAHGTR</sequence>
<reference evidence="1 2" key="1">
    <citation type="submission" date="2023-12" db="EMBL/GenBank/DDBJ databases">
        <title>Genome sequencing and assembly of bacterial species from a model synthetic community.</title>
        <authorList>
            <person name="Hogle S.L."/>
        </authorList>
    </citation>
    <scope>NUCLEOTIDE SEQUENCE [LARGE SCALE GENOMIC DNA]</scope>
    <source>
        <strain evidence="1 2">HAMBI 2494</strain>
    </source>
</reference>
<organism evidence="1 2">
    <name type="scientific">Paraburkholderia kururiensis</name>
    <dbReference type="NCBI Taxonomy" id="984307"/>
    <lineage>
        <taxon>Bacteria</taxon>
        <taxon>Pseudomonadati</taxon>
        <taxon>Pseudomonadota</taxon>
        <taxon>Betaproteobacteria</taxon>
        <taxon>Burkholderiales</taxon>
        <taxon>Burkholderiaceae</taxon>
        <taxon>Paraburkholderia</taxon>
    </lineage>
</organism>
<name>A0ABZ0WLN4_9BURK</name>
<proteinExistence type="predicted"/>
<gene>
    <name evidence="1" type="ORF">U0042_00695</name>
</gene>
<dbReference type="RefSeq" id="WP_114812222.1">
    <property type="nucleotide sequence ID" value="NZ_CP139965.1"/>
</dbReference>
<evidence type="ECO:0000313" key="2">
    <source>
        <dbReference type="Proteomes" id="UP001325479"/>
    </source>
</evidence>
<accession>A0ABZ0WLN4</accession>